<reference evidence="2" key="1">
    <citation type="submission" date="2021-01" db="EMBL/GenBank/DDBJ databases">
        <authorList>
            <person name="Corre E."/>
            <person name="Pelletier E."/>
            <person name="Niang G."/>
            <person name="Scheremetjew M."/>
            <person name="Finn R."/>
            <person name="Kale V."/>
            <person name="Holt S."/>
            <person name="Cochrane G."/>
            <person name="Meng A."/>
            <person name="Brown T."/>
            <person name="Cohen L."/>
        </authorList>
    </citation>
    <scope>NUCLEOTIDE SEQUENCE</scope>
    <source>
        <strain evidence="2">308</strain>
    </source>
</reference>
<dbReference type="EMBL" id="HBFR01005832">
    <property type="protein sequence ID" value="CAD8876966.1"/>
    <property type="molecule type" value="Transcribed_RNA"/>
</dbReference>
<evidence type="ECO:0000259" key="1">
    <source>
        <dbReference type="Pfam" id="PF00856"/>
    </source>
</evidence>
<organism evidence="2">
    <name type="scientific">Corethron hystrix</name>
    <dbReference type="NCBI Taxonomy" id="216773"/>
    <lineage>
        <taxon>Eukaryota</taxon>
        <taxon>Sar</taxon>
        <taxon>Stramenopiles</taxon>
        <taxon>Ochrophyta</taxon>
        <taxon>Bacillariophyta</taxon>
        <taxon>Coscinodiscophyceae</taxon>
        <taxon>Corethrophycidae</taxon>
        <taxon>Corethrales</taxon>
        <taxon>Corethraceae</taxon>
        <taxon>Corethron</taxon>
    </lineage>
</organism>
<protein>
    <recommendedName>
        <fullName evidence="1">SET domain-containing protein</fullName>
    </recommendedName>
</protein>
<feature type="domain" description="SET" evidence="1">
    <location>
        <begin position="32"/>
        <end position="165"/>
    </location>
</feature>
<dbReference type="InterPro" id="IPR001214">
    <property type="entry name" value="SET_dom"/>
</dbReference>
<name>A0A7S1FNK0_9STRA</name>
<dbReference type="SUPFAM" id="SSF82199">
    <property type="entry name" value="SET domain"/>
    <property type="match status" value="1"/>
</dbReference>
<dbReference type="Gene3D" id="2.170.270.10">
    <property type="entry name" value="SET domain"/>
    <property type="match status" value="1"/>
</dbReference>
<gene>
    <name evidence="2" type="ORF">CHYS00102_LOCUS4150</name>
</gene>
<dbReference type="Pfam" id="PF00856">
    <property type="entry name" value="SET"/>
    <property type="match status" value="1"/>
</dbReference>
<evidence type="ECO:0000313" key="2">
    <source>
        <dbReference type="EMBL" id="CAD8876966.1"/>
    </source>
</evidence>
<accession>A0A7S1FNK0</accession>
<dbReference type="AlphaFoldDB" id="A0A7S1FNK0"/>
<proteinExistence type="predicted"/>
<dbReference type="InterPro" id="IPR046341">
    <property type="entry name" value="SET_dom_sf"/>
</dbReference>
<sequence length="191" mass="21962">MCTTYRPQIFNWRANSYNSTAVVKDDVKRLTLKATKFIPAGTFLNNYDPASSIYIDKSNWELLNVFVKEYPGAEYYTKLRIFIDEYGYETSSPARAGWAVSVASVNTFINHGCSKEQFKVGATIKRSDENYVNFSPLTARHSELLFNSLVAFKDIEVGEEILQDYSEFWDDNKKFAEFDKFHEKVCDTSGL</sequence>